<evidence type="ECO:0000256" key="2">
    <source>
        <dbReference type="SAM" id="MobiDB-lite"/>
    </source>
</evidence>
<dbReference type="InterPro" id="IPR009057">
    <property type="entry name" value="Homeodomain-like_sf"/>
</dbReference>
<evidence type="ECO:0000256" key="1">
    <source>
        <dbReference type="ARBA" id="ARBA00004123"/>
    </source>
</evidence>
<feature type="region of interest" description="Disordered" evidence="2">
    <location>
        <begin position="1"/>
        <end position="24"/>
    </location>
</feature>
<comment type="subcellular location">
    <subcellularLocation>
        <location evidence="1">Nucleus</location>
    </subcellularLocation>
</comment>
<name>A0A8J5JG73_HOMAM</name>
<feature type="non-terminal residue" evidence="3">
    <location>
        <position position="200"/>
    </location>
</feature>
<gene>
    <name evidence="3" type="ORF">Hamer_G011989</name>
</gene>
<dbReference type="GO" id="GO:0003677">
    <property type="term" value="F:DNA binding"/>
    <property type="evidence" value="ECO:0007669"/>
    <property type="project" value="UniProtKB-KW"/>
</dbReference>
<dbReference type="Gene3D" id="1.10.10.60">
    <property type="entry name" value="Homeodomain-like"/>
    <property type="match status" value="1"/>
</dbReference>
<protein>
    <submittedName>
        <fullName evidence="3">CENPB DNA-binding domain containing protein 1-like 39</fullName>
    </submittedName>
</protein>
<proteinExistence type="predicted"/>
<dbReference type="Proteomes" id="UP000747542">
    <property type="component" value="Unassembled WGS sequence"/>
</dbReference>
<reference evidence="3" key="1">
    <citation type="journal article" date="2021" name="Sci. Adv.">
        <title>The American lobster genome reveals insights on longevity, neural, and immune adaptations.</title>
        <authorList>
            <person name="Polinski J.M."/>
            <person name="Zimin A.V."/>
            <person name="Clark K.F."/>
            <person name="Kohn A.B."/>
            <person name="Sadowski N."/>
            <person name="Timp W."/>
            <person name="Ptitsyn A."/>
            <person name="Khanna P."/>
            <person name="Romanova D.Y."/>
            <person name="Williams P."/>
            <person name="Greenwood S.J."/>
            <person name="Moroz L.L."/>
            <person name="Walt D.R."/>
            <person name="Bodnar A.G."/>
        </authorList>
    </citation>
    <scope>NUCLEOTIDE SEQUENCE</scope>
    <source>
        <strain evidence="3">GMGI-L3</strain>
    </source>
</reference>
<accession>A0A8J5JG73</accession>
<evidence type="ECO:0000313" key="4">
    <source>
        <dbReference type="Proteomes" id="UP000747542"/>
    </source>
</evidence>
<dbReference type="GO" id="GO:0005634">
    <property type="term" value="C:nucleus"/>
    <property type="evidence" value="ECO:0007669"/>
    <property type="project" value="UniProtKB-SubCell"/>
</dbReference>
<comment type="caution">
    <text evidence="3">The sequence shown here is derived from an EMBL/GenBank/DDBJ whole genome shotgun (WGS) entry which is preliminary data.</text>
</comment>
<keyword evidence="3" id="KW-0238">DNA-binding</keyword>
<keyword evidence="4" id="KW-1185">Reference proteome</keyword>
<dbReference type="EMBL" id="JAHLQT010040257">
    <property type="protein sequence ID" value="KAG7155861.1"/>
    <property type="molecule type" value="Genomic_DNA"/>
</dbReference>
<dbReference type="SUPFAM" id="SSF46689">
    <property type="entry name" value="Homeodomain-like"/>
    <property type="match status" value="1"/>
</dbReference>
<sequence>MMSPHQYPPTLLLQPPRSPKRSHKPVTLDAKLEIFKKSNCWTNFGSGQSFVACGREYGINESTVRYIKKKERDICNTVALSAPSSAQEVTNMRDTAMVKMEKALNIWIEDFNRHHIPLSQKFIRDKAKTWSKSHDFVPPKMRPTPMAWAKLTVRFPHEESPRKTILNTVQRFTVTRRLSYDWSSGWRTFQARRELVDPAS</sequence>
<evidence type="ECO:0000313" key="3">
    <source>
        <dbReference type="EMBL" id="KAG7155861.1"/>
    </source>
</evidence>
<dbReference type="AlphaFoldDB" id="A0A8J5JG73"/>
<organism evidence="3 4">
    <name type="scientific">Homarus americanus</name>
    <name type="common">American lobster</name>
    <dbReference type="NCBI Taxonomy" id="6706"/>
    <lineage>
        <taxon>Eukaryota</taxon>
        <taxon>Metazoa</taxon>
        <taxon>Ecdysozoa</taxon>
        <taxon>Arthropoda</taxon>
        <taxon>Crustacea</taxon>
        <taxon>Multicrustacea</taxon>
        <taxon>Malacostraca</taxon>
        <taxon>Eumalacostraca</taxon>
        <taxon>Eucarida</taxon>
        <taxon>Decapoda</taxon>
        <taxon>Pleocyemata</taxon>
        <taxon>Astacidea</taxon>
        <taxon>Nephropoidea</taxon>
        <taxon>Nephropidae</taxon>
        <taxon>Homarus</taxon>
    </lineage>
</organism>